<name>A0A6A5UG20_9PLEO</name>
<dbReference type="Proteomes" id="UP000800035">
    <property type="component" value="Unassembled WGS sequence"/>
</dbReference>
<protein>
    <submittedName>
        <fullName evidence="1">Uncharacterized protein</fullName>
    </submittedName>
</protein>
<organism evidence="1 2">
    <name type="scientific">Byssothecium circinans</name>
    <dbReference type="NCBI Taxonomy" id="147558"/>
    <lineage>
        <taxon>Eukaryota</taxon>
        <taxon>Fungi</taxon>
        <taxon>Dikarya</taxon>
        <taxon>Ascomycota</taxon>
        <taxon>Pezizomycotina</taxon>
        <taxon>Dothideomycetes</taxon>
        <taxon>Pleosporomycetidae</taxon>
        <taxon>Pleosporales</taxon>
        <taxon>Massarineae</taxon>
        <taxon>Massarinaceae</taxon>
        <taxon>Byssothecium</taxon>
    </lineage>
</organism>
<dbReference type="EMBL" id="ML976978">
    <property type="protein sequence ID" value="KAF1962899.1"/>
    <property type="molecule type" value="Genomic_DNA"/>
</dbReference>
<accession>A0A6A5UG20</accession>
<sequence>MPNYHLNENERWALYSERFEASRPNVPPNPSNKRVHLLHTSPSIYETYLVMLGAVKMHLSIYASSPVGAGSWHYVPVYTYPRVHTFSYFELRSFESDQEVLHRLVVDKISMGPSGAWYSRDGREAVVPGDFEAVYEALGKNWKSLLFQEVVESEGRESGEHGEGGDSWMVTIRLPSLELRRWRLGGR</sequence>
<proteinExistence type="predicted"/>
<evidence type="ECO:0000313" key="2">
    <source>
        <dbReference type="Proteomes" id="UP000800035"/>
    </source>
</evidence>
<reference evidence="1" key="1">
    <citation type="journal article" date="2020" name="Stud. Mycol.">
        <title>101 Dothideomycetes genomes: a test case for predicting lifestyles and emergence of pathogens.</title>
        <authorList>
            <person name="Haridas S."/>
            <person name="Albert R."/>
            <person name="Binder M."/>
            <person name="Bloem J."/>
            <person name="Labutti K."/>
            <person name="Salamov A."/>
            <person name="Andreopoulos B."/>
            <person name="Baker S."/>
            <person name="Barry K."/>
            <person name="Bills G."/>
            <person name="Bluhm B."/>
            <person name="Cannon C."/>
            <person name="Castanera R."/>
            <person name="Culley D."/>
            <person name="Daum C."/>
            <person name="Ezra D."/>
            <person name="Gonzalez J."/>
            <person name="Henrissat B."/>
            <person name="Kuo A."/>
            <person name="Liang C."/>
            <person name="Lipzen A."/>
            <person name="Lutzoni F."/>
            <person name="Magnuson J."/>
            <person name="Mondo S."/>
            <person name="Nolan M."/>
            <person name="Ohm R."/>
            <person name="Pangilinan J."/>
            <person name="Park H.-J."/>
            <person name="Ramirez L."/>
            <person name="Alfaro M."/>
            <person name="Sun H."/>
            <person name="Tritt A."/>
            <person name="Yoshinaga Y."/>
            <person name="Zwiers L.-H."/>
            <person name="Turgeon B."/>
            <person name="Goodwin S."/>
            <person name="Spatafora J."/>
            <person name="Crous P."/>
            <person name="Grigoriev I."/>
        </authorList>
    </citation>
    <scope>NUCLEOTIDE SEQUENCE</scope>
    <source>
        <strain evidence="1">CBS 675.92</strain>
    </source>
</reference>
<evidence type="ECO:0000313" key="1">
    <source>
        <dbReference type="EMBL" id="KAF1962899.1"/>
    </source>
</evidence>
<keyword evidence="2" id="KW-1185">Reference proteome</keyword>
<gene>
    <name evidence="1" type="ORF">CC80DRAFT_487341</name>
</gene>
<dbReference type="AlphaFoldDB" id="A0A6A5UG20"/>